<dbReference type="KEGG" id="acan:ACA1_208530"/>
<evidence type="ECO:0000313" key="1">
    <source>
        <dbReference type="EMBL" id="ELR17974.1"/>
    </source>
</evidence>
<dbReference type="EMBL" id="KB007966">
    <property type="protein sequence ID" value="ELR17974.1"/>
    <property type="molecule type" value="Genomic_DNA"/>
</dbReference>
<dbReference type="GeneID" id="14918664"/>
<name>L8GXI0_ACACF</name>
<gene>
    <name evidence="1" type="ORF">ACA1_208530</name>
</gene>
<reference evidence="1 2" key="1">
    <citation type="journal article" date="2013" name="Genome Biol.">
        <title>Genome of Acanthamoeba castellanii highlights extensive lateral gene transfer and early evolution of tyrosine kinase signaling.</title>
        <authorList>
            <person name="Clarke M."/>
            <person name="Lohan A.J."/>
            <person name="Liu B."/>
            <person name="Lagkouvardos I."/>
            <person name="Roy S."/>
            <person name="Zafar N."/>
            <person name="Bertelli C."/>
            <person name="Schilde C."/>
            <person name="Kianianmomeni A."/>
            <person name="Burglin T.R."/>
            <person name="Frech C."/>
            <person name="Turcotte B."/>
            <person name="Kopec K.O."/>
            <person name="Synnott J.M."/>
            <person name="Choo C."/>
            <person name="Paponov I."/>
            <person name="Finkler A."/>
            <person name="Soon Heng Tan C."/>
            <person name="Hutchins A.P."/>
            <person name="Weinmeier T."/>
            <person name="Rattei T."/>
            <person name="Chu J.S."/>
            <person name="Gimenez G."/>
            <person name="Irimia M."/>
            <person name="Rigden D.J."/>
            <person name="Fitzpatrick D.A."/>
            <person name="Lorenzo-Morales J."/>
            <person name="Bateman A."/>
            <person name="Chiu C.H."/>
            <person name="Tang P."/>
            <person name="Hegemann P."/>
            <person name="Fromm H."/>
            <person name="Raoult D."/>
            <person name="Greub G."/>
            <person name="Miranda-Saavedra D."/>
            <person name="Chen N."/>
            <person name="Nash P."/>
            <person name="Ginger M.L."/>
            <person name="Horn M."/>
            <person name="Schaap P."/>
            <person name="Caler L."/>
            <person name="Loftus B."/>
        </authorList>
    </citation>
    <scope>NUCLEOTIDE SEQUENCE [LARGE SCALE GENOMIC DNA]</scope>
    <source>
        <strain evidence="1 2">Neff</strain>
    </source>
</reference>
<dbReference type="RefSeq" id="XP_004339991.1">
    <property type="nucleotide sequence ID" value="XM_004339943.1"/>
</dbReference>
<sequence length="182" mass="20780">QAWSNWRWPGDLHQRPPSWRTYFRERSQLVRASQSDGSGECTVMPYRVFYGFGTSPGRYEPNVVLTLTEYTTIEALDEALLASQRALTRLLSHFSLIWRTPSFEALPRTALVRQIARLGSCESREIRAQLLDLAIDHSILDQYPMDVLQCYCVSQGIAPELGWGATKAEVILAILHHNHNHN</sequence>
<organism evidence="1 2">
    <name type="scientific">Acanthamoeba castellanii (strain ATCC 30010 / Neff)</name>
    <dbReference type="NCBI Taxonomy" id="1257118"/>
    <lineage>
        <taxon>Eukaryota</taxon>
        <taxon>Amoebozoa</taxon>
        <taxon>Discosea</taxon>
        <taxon>Longamoebia</taxon>
        <taxon>Centramoebida</taxon>
        <taxon>Acanthamoebidae</taxon>
        <taxon>Acanthamoeba</taxon>
    </lineage>
</organism>
<evidence type="ECO:0000313" key="2">
    <source>
        <dbReference type="Proteomes" id="UP000011083"/>
    </source>
</evidence>
<dbReference type="VEuPathDB" id="AmoebaDB:ACA1_208530"/>
<keyword evidence="2" id="KW-1185">Reference proteome</keyword>
<accession>L8GXI0</accession>
<dbReference type="Proteomes" id="UP000011083">
    <property type="component" value="Unassembled WGS sequence"/>
</dbReference>
<feature type="non-terminal residue" evidence="1">
    <location>
        <position position="182"/>
    </location>
</feature>
<proteinExistence type="predicted"/>
<protein>
    <submittedName>
        <fullName evidence="1">Uncharacterized protein</fullName>
    </submittedName>
</protein>
<dbReference type="AlphaFoldDB" id="L8GXI0"/>